<dbReference type="Proteomes" id="UP000223777">
    <property type="component" value="Unassembled WGS sequence"/>
</dbReference>
<proteinExistence type="predicted"/>
<protein>
    <submittedName>
        <fullName evidence="2">Uncharacterized protein</fullName>
    </submittedName>
</protein>
<keyword evidence="1" id="KW-0472">Membrane</keyword>
<feature type="transmembrane region" description="Helical" evidence="1">
    <location>
        <begin position="40"/>
        <end position="57"/>
    </location>
</feature>
<comment type="caution">
    <text evidence="2">The sequence shown here is derived from an EMBL/GenBank/DDBJ whole genome shotgun (WGS) entry which is preliminary data.</text>
</comment>
<accession>A0A2B0AHV8</accession>
<dbReference type="EMBL" id="NUIL01000035">
    <property type="protein sequence ID" value="PGO24577.1"/>
    <property type="molecule type" value="Genomic_DNA"/>
</dbReference>
<name>A0A2B0AHV8_BACCE</name>
<feature type="transmembrane region" description="Helical" evidence="1">
    <location>
        <begin position="63"/>
        <end position="85"/>
    </location>
</feature>
<organism evidence="2 3">
    <name type="scientific">Bacillus cereus</name>
    <dbReference type="NCBI Taxonomy" id="1396"/>
    <lineage>
        <taxon>Bacteria</taxon>
        <taxon>Bacillati</taxon>
        <taxon>Bacillota</taxon>
        <taxon>Bacilli</taxon>
        <taxon>Bacillales</taxon>
        <taxon>Bacillaceae</taxon>
        <taxon>Bacillus</taxon>
        <taxon>Bacillus cereus group</taxon>
    </lineage>
</organism>
<keyword evidence="1" id="KW-0812">Transmembrane</keyword>
<evidence type="ECO:0000313" key="3">
    <source>
        <dbReference type="Proteomes" id="UP000223777"/>
    </source>
</evidence>
<gene>
    <name evidence="2" type="ORF">CN984_20340</name>
</gene>
<reference evidence="2 3" key="1">
    <citation type="submission" date="2017-09" db="EMBL/GenBank/DDBJ databases">
        <title>Large-scale bioinformatics analysis of Bacillus genomes uncovers conserved roles of natural products in bacterial physiology.</title>
        <authorList>
            <consortium name="Agbiome Team Llc"/>
            <person name="Bleich R.M."/>
            <person name="Grubbs K.J."/>
            <person name="Santa Maria K.C."/>
            <person name="Allen S.E."/>
            <person name="Farag S."/>
            <person name="Shank E.A."/>
            <person name="Bowers A."/>
        </authorList>
    </citation>
    <scope>NUCLEOTIDE SEQUENCE [LARGE SCALE GENOMIC DNA]</scope>
    <source>
        <strain evidence="2 3">AFS050027</strain>
    </source>
</reference>
<dbReference type="AlphaFoldDB" id="A0A2B0AHV8"/>
<feature type="transmembrane region" description="Helical" evidence="1">
    <location>
        <begin position="159"/>
        <end position="177"/>
    </location>
</feature>
<evidence type="ECO:0000313" key="2">
    <source>
        <dbReference type="EMBL" id="PGO24577.1"/>
    </source>
</evidence>
<evidence type="ECO:0000256" key="1">
    <source>
        <dbReference type="SAM" id="Phobius"/>
    </source>
</evidence>
<keyword evidence="1" id="KW-1133">Transmembrane helix</keyword>
<dbReference type="RefSeq" id="WP_098561937.1">
    <property type="nucleotide sequence ID" value="NZ_NUIL01000035.1"/>
</dbReference>
<sequence>MSYNHTNQKKHAYSHLVKPKRMNYYSEELVKKKEEIIPNTVKKIFFLTILLMIIYFIRFDFHSVFNVLIYSFLLSAAINIPFAFLHNHDLNLEMKADKEIDDVLNGSMVKELDFKQMLNIFEARCDYLKIKVETIRTFSPIPAFTVVLTMFSKQLHIDAASSGIIAISLFIIFVMYLQSAYYQYKYHCKLTSRCRNELELCEAPEGNHRLPG</sequence>